<dbReference type="EMBL" id="JAEMGP010000003">
    <property type="protein sequence ID" value="KAG5210958.1"/>
    <property type="molecule type" value="Genomic_DNA"/>
</dbReference>
<proteinExistence type="predicted"/>
<feature type="region of interest" description="Disordered" evidence="1">
    <location>
        <begin position="1"/>
        <end position="51"/>
    </location>
</feature>
<evidence type="ECO:0000256" key="1">
    <source>
        <dbReference type="SAM" id="MobiDB-lite"/>
    </source>
</evidence>
<evidence type="ECO:0000313" key="3">
    <source>
        <dbReference type="Proteomes" id="UP000664991"/>
    </source>
</evidence>
<reference evidence="2 3" key="1">
    <citation type="submission" date="2020-12" db="EMBL/GenBank/DDBJ databases">
        <title>De novo assembly of Tibetan sheep genome.</title>
        <authorList>
            <person name="Li X."/>
        </authorList>
    </citation>
    <scope>NUCLEOTIDE SEQUENCE [LARGE SCALE GENOMIC DNA]</scope>
    <source>
        <tissue evidence="2">Heart</tissue>
    </source>
</reference>
<organism evidence="2 3">
    <name type="scientific">Ovis aries</name>
    <name type="common">Sheep</name>
    <dbReference type="NCBI Taxonomy" id="9940"/>
    <lineage>
        <taxon>Eukaryota</taxon>
        <taxon>Metazoa</taxon>
        <taxon>Chordata</taxon>
        <taxon>Craniata</taxon>
        <taxon>Vertebrata</taxon>
        <taxon>Euteleostomi</taxon>
        <taxon>Mammalia</taxon>
        <taxon>Eutheria</taxon>
        <taxon>Laurasiatheria</taxon>
        <taxon>Artiodactyla</taxon>
        <taxon>Ruminantia</taxon>
        <taxon>Pecora</taxon>
        <taxon>Bovidae</taxon>
        <taxon>Caprinae</taxon>
        <taxon>Ovis</taxon>
    </lineage>
</organism>
<gene>
    <name evidence="2" type="ORF">JEQ12_013387</name>
</gene>
<dbReference type="AlphaFoldDB" id="A0A836AB41"/>
<comment type="caution">
    <text evidence="2">The sequence shown here is derived from an EMBL/GenBank/DDBJ whole genome shotgun (WGS) entry which is preliminary data.</text>
</comment>
<accession>A0A836AB41</accession>
<name>A0A836AB41_SHEEP</name>
<evidence type="ECO:0000313" key="2">
    <source>
        <dbReference type="EMBL" id="KAG5210958.1"/>
    </source>
</evidence>
<feature type="compositionally biased region" description="Basic and acidic residues" evidence="1">
    <location>
        <begin position="34"/>
        <end position="47"/>
    </location>
</feature>
<sequence>MLAVEAHPKTTAPTQRTRLPEDTLKSTQPWVRPTSREGRRWTPDVKRPAPSHRRVVGFTHQHCGDQASGSRSSGWVVLREEFWV</sequence>
<dbReference type="Proteomes" id="UP000664991">
    <property type="component" value="Unassembled WGS sequence"/>
</dbReference>
<protein>
    <submittedName>
        <fullName evidence="2">Uncharacterized protein</fullName>
    </submittedName>
</protein>